<dbReference type="GO" id="GO:0006900">
    <property type="term" value="P:vesicle budding from membrane"/>
    <property type="evidence" value="ECO:0007669"/>
    <property type="project" value="TreeGrafter"/>
</dbReference>
<dbReference type="InterPro" id="IPR008942">
    <property type="entry name" value="ENTH_VHS"/>
</dbReference>
<keyword evidence="6" id="KW-0472">Membrane</keyword>
<dbReference type="Pfam" id="PF07651">
    <property type="entry name" value="ANTH"/>
    <property type="match status" value="1"/>
</dbReference>
<dbReference type="GO" id="GO:0072583">
    <property type="term" value="P:clathrin-dependent endocytosis"/>
    <property type="evidence" value="ECO:0007669"/>
    <property type="project" value="InterPro"/>
</dbReference>
<name>A0AA41RU65_PAPNU</name>
<gene>
    <name evidence="11" type="ORF">MKW94_005003</name>
</gene>
<keyword evidence="4" id="KW-0254">Endocytosis</keyword>
<accession>A0AA41RU65</accession>
<evidence type="ECO:0000313" key="11">
    <source>
        <dbReference type="EMBL" id="MCL7024822.1"/>
    </source>
</evidence>
<dbReference type="PANTHER" id="PTHR22951">
    <property type="entry name" value="CLATHRIN ASSEMBLY PROTEIN"/>
    <property type="match status" value="1"/>
</dbReference>
<keyword evidence="8" id="KW-0968">Cytoplasmic vesicle</keyword>
<reference evidence="11" key="1">
    <citation type="submission" date="2022-03" db="EMBL/GenBank/DDBJ databases">
        <title>A functionally conserved STORR gene fusion in Papaver species that diverged 16.8 million years ago.</title>
        <authorList>
            <person name="Catania T."/>
        </authorList>
    </citation>
    <scope>NUCLEOTIDE SEQUENCE</scope>
    <source>
        <strain evidence="11">S-191538</strain>
    </source>
</reference>
<dbReference type="GO" id="GO:0048268">
    <property type="term" value="P:clathrin coat assembly"/>
    <property type="evidence" value="ECO:0007669"/>
    <property type="project" value="InterPro"/>
</dbReference>
<dbReference type="InterPro" id="IPR045192">
    <property type="entry name" value="AP180-like"/>
</dbReference>
<dbReference type="EMBL" id="JAJJMA010038492">
    <property type="protein sequence ID" value="MCL7024822.1"/>
    <property type="molecule type" value="Genomic_DNA"/>
</dbReference>
<feature type="compositionally biased region" description="Basic and acidic residues" evidence="9">
    <location>
        <begin position="396"/>
        <end position="410"/>
    </location>
</feature>
<feature type="domain" description="ENTH" evidence="10">
    <location>
        <begin position="21"/>
        <end position="157"/>
    </location>
</feature>
<comment type="subcellular location">
    <subcellularLocation>
        <location evidence="1">Cytoplasmic vesicle</location>
        <location evidence="1">Clathrin-coated vesicle</location>
    </subcellularLocation>
    <subcellularLocation>
        <location evidence="2">Golgi apparatus</location>
    </subcellularLocation>
    <subcellularLocation>
        <location evidence="3">Membrane</location>
        <location evidence="3">Clathrin-coated pit</location>
    </subcellularLocation>
</comment>
<dbReference type="GO" id="GO:0000149">
    <property type="term" value="F:SNARE binding"/>
    <property type="evidence" value="ECO:0007669"/>
    <property type="project" value="TreeGrafter"/>
</dbReference>
<dbReference type="Gene3D" id="1.20.58.150">
    <property type="entry name" value="ANTH domain"/>
    <property type="match status" value="1"/>
</dbReference>
<dbReference type="FunFam" id="1.25.40.90:FF:000019">
    <property type="entry name" value="Clathrin coat assembly protein"/>
    <property type="match status" value="1"/>
</dbReference>
<dbReference type="PROSITE" id="PS50942">
    <property type="entry name" value="ENTH"/>
    <property type="match status" value="1"/>
</dbReference>
<dbReference type="GO" id="GO:0005546">
    <property type="term" value="F:phosphatidylinositol-4,5-bisphosphate binding"/>
    <property type="evidence" value="ECO:0007669"/>
    <property type="project" value="TreeGrafter"/>
</dbReference>
<proteinExistence type="predicted"/>
<evidence type="ECO:0000259" key="10">
    <source>
        <dbReference type="PROSITE" id="PS50942"/>
    </source>
</evidence>
<dbReference type="AlphaFoldDB" id="A0AA41RU65"/>
<keyword evidence="7" id="KW-0168">Coated pit</keyword>
<keyword evidence="5" id="KW-0333">Golgi apparatus</keyword>
<evidence type="ECO:0000256" key="5">
    <source>
        <dbReference type="ARBA" id="ARBA00023034"/>
    </source>
</evidence>
<organism evidence="11 12">
    <name type="scientific">Papaver nudicaule</name>
    <name type="common">Iceland poppy</name>
    <dbReference type="NCBI Taxonomy" id="74823"/>
    <lineage>
        <taxon>Eukaryota</taxon>
        <taxon>Viridiplantae</taxon>
        <taxon>Streptophyta</taxon>
        <taxon>Embryophyta</taxon>
        <taxon>Tracheophyta</taxon>
        <taxon>Spermatophyta</taxon>
        <taxon>Magnoliopsida</taxon>
        <taxon>Ranunculales</taxon>
        <taxon>Papaveraceae</taxon>
        <taxon>Papaveroideae</taxon>
        <taxon>Papaver</taxon>
    </lineage>
</organism>
<dbReference type="CDD" id="cd16987">
    <property type="entry name" value="ANTH_N_AP180_plant"/>
    <property type="match status" value="1"/>
</dbReference>
<evidence type="ECO:0000256" key="8">
    <source>
        <dbReference type="ARBA" id="ARBA00023329"/>
    </source>
</evidence>
<evidence type="ECO:0000256" key="2">
    <source>
        <dbReference type="ARBA" id="ARBA00004555"/>
    </source>
</evidence>
<evidence type="ECO:0000256" key="4">
    <source>
        <dbReference type="ARBA" id="ARBA00022583"/>
    </source>
</evidence>
<dbReference type="FunFam" id="1.20.58.150:FF:000005">
    <property type="entry name" value="putative clathrin assembly protein At2g25430"/>
    <property type="match status" value="1"/>
</dbReference>
<evidence type="ECO:0000256" key="6">
    <source>
        <dbReference type="ARBA" id="ARBA00023136"/>
    </source>
</evidence>
<dbReference type="GO" id="GO:0005545">
    <property type="term" value="F:1-phosphatidylinositol binding"/>
    <property type="evidence" value="ECO:0007669"/>
    <property type="project" value="InterPro"/>
</dbReference>
<dbReference type="GO" id="GO:0005794">
    <property type="term" value="C:Golgi apparatus"/>
    <property type="evidence" value="ECO:0007669"/>
    <property type="project" value="UniProtKB-SubCell"/>
</dbReference>
<dbReference type="Gene3D" id="1.25.40.90">
    <property type="match status" value="1"/>
</dbReference>
<evidence type="ECO:0000256" key="7">
    <source>
        <dbReference type="ARBA" id="ARBA00023176"/>
    </source>
</evidence>
<evidence type="ECO:0000313" key="12">
    <source>
        <dbReference type="Proteomes" id="UP001177140"/>
    </source>
</evidence>
<sequence>MPSKLRKVIGAVKDQTSISLAKATNSSNVDVAVLKATTHDDVPLDERYVNEVLVLTSSNKVMAAACAQAIARRIGRTRNWIVALKTLMLVLRIFQDGDPYFPREVLHAMKRGSRILNLSSFRDDKNSSPWDYTAFVRTYALYLDERLNCFLLGKLQRRAVVRERENKRINRAATKKFNEHVRDMKPAMLIDKITYWQRLLDRAIATRPTGAAKNNTLVQVSLYAVVTESFDLYRDISDGLALLLDSFFHLKYQSCCDAFQACVKASKQYEELCAFYTLCKSIGVGRVSEYPSVQKIADELLETLQEFLKDQSSFPNGNGTRSSPLQPPQYFLPGGPSNHEETGASPIQNEASGALEQERDSDIGSESHTNHQRVYSSLEDLLSVTDAATSPSISFPDHEQNSEQWEKQTQEEDLGSNWNMDGSISRSISMEQRNSSSVDFGLVFDDQSQVETSVSGCSPEMSRDGWELELAECASNISSTTVSQNVARSGFDSSLLDELYNPAAVHHHHHQQHNNLSYSNPFLSSSTNDLIGYSNNPNNLEVMSTPTSPLAMCNSVFDPFSSLVPTFQAKPTFSAQNPNDPENDPFATCAPSNTIDQATMNRQNLLLEQQMWLQNQNKIIARHIA</sequence>
<dbReference type="GO" id="GO:0030136">
    <property type="term" value="C:clathrin-coated vesicle"/>
    <property type="evidence" value="ECO:0007669"/>
    <property type="project" value="UniProtKB-SubCell"/>
</dbReference>
<dbReference type="Proteomes" id="UP001177140">
    <property type="component" value="Unassembled WGS sequence"/>
</dbReference>
<evidence type="ECO:0000256" key="1">
    <source>
        <dbReference type="ARBA" id="ARBA00004132"/>
    </source>
</evidence>
<dbReference type="SUPFAM" id="SSF48464">
    <property type="entry name" value="ENTH/VHS domain"/>
    <property type="match status" value="1"/>
</dbReference>
<dbReference type="GO" id="GO:0032050">
    <property type="term" value="F:clathrin heavy chain binding"/>
    <property type="evidence" value="ECO:0007669"/>
    <property type="project" value="TreeGrafter"/>
</dbReference>
<dbReference type="PANTHER" id="PTHR22951:SF75">
    <property type="entry name" value="CLATHRIN COAT ASSEMBLY PROTEIN AP180"/>
    <property type="match status" value="1"/>
</dbReference>
<dbReference type="InterPro" id="IPR011417">
    <property type="entry name" value="ANTH_dom"/>
</dbReference>
<keyword evidence="12" id="KW-1185">Reference proteome</keyword>
<evidence type="ECO:0000256" key="3">
    <source>
        <dbReference type="ARBA" id="ARBA00004600"/>
    </source>
</evidence>
<comment type="caution">
    <text evidence="11">The sequence shown here is derived from an EMBL/GenBank/DDBJ whole genome shotgun (WGS) entry which is preliminary data.</text>
</comment>
<feature type="region of interest" description="Disordered" evidence="9">
    <location>
        <begin position="389"/>
        <end position="417"/>
    </location>
</feature>
<dbReference type="SUPFAM" id="SSF89009">
    <property type="entry name" value="GAT-like domain"/>
    <property type="match status" value="1"/>
</dbReference>
<dbReference type="SMART" id="SM00273">
    <property type="entry name" value="ENTH"/>
    <property type="match status" value="1"/>
</dbReference>
<protein>
    <recommendedName>
        <fullName evidence="10">ENTH domain-containing protein</fullName>
    </recommendedName>
</protein>
<feature type="region of interest" description="Disordered" evidence="9">
    <location>
        <begin position="312"/>
        <end position="371"/>
    </location>
</feature>
<dbReference type="GO" id="GO:0005905">
    <property type="term" value="C:clathrin-coated pit"/>
    <property type="evidence" value="ECO:0007669"/>
    <property type="project" value="UniProtKB-SubCell"/>
</dbReference>
<feature type="compositionally biased region" description="Polar residues" evidence="9">
    <location>
        <begin position="312"/>
        <end position="324"/>
    </location>
</feature>
<dbReference type="InterPro" id="IPR014712">
    <property type="entry name" value="ANTH_dom_sf"/>
</dbReference>
<dbReference type="InterPro" id="IPR048050">
    <property type="entry name" value="ANTH_N_plant"/>
</dbReference>
<dbReference type="InterPro" id="IPR013809">
    <property type="entry name" value="ENTH"/>
</dbReference>
<evidence type="ECO:0000256" key="9">
    <source>
        <dbReference type="SAM" id="MobiDB-lite"/>
    </source>
</evidence>